<dbReference type="Pfam" id="PF00004">
    <property type="entry name" value="AAA"/>
    <property type="match status" value="1"/>
</dbReference>
<protein>
    <recommendedName>
        <fullName evidence="1">AAA+ ATPase domain-containing protein</fullName>
    </recommendedName>
</protein>
<dbReference type="OrthoDB" id="10042665at2759"/>
<dbReference type="CDD" id="cd19481">
    <property type="entry name" value="RecA-like_protease"/>
    <property type="match status" value="1"/>
</dbReference>
<evidence type="ECO:0000313" key="3">
    <source>
        <dbReference type="Proteomes" id="UP000664203"/>
    </source>
</evidence>
<evidence type="ECO:0000259" key="1">
    <source>
        <dbReference type="SMART" id="SM00382"/>
    </source>
</evidence>
<dbReference type="InterPro" id="IPR003959">
    <property type="entry name" value="ATPase_AAA_core"/>
</dbReference>
<dbReference type="Proteomes" id="UP000664203">
    <property type="component" value="Unassembled WGS sequence"/>
</dbReference>
<dbReference type="SMART" id="SM00382">
    <property type="entry name" value="AAA"/>
    <property type="match status" value="1"/>
</dbReference>
<reference evidence="2" key="1">
    <citation type="submission" date="2021-03" db="EMBL/GenBank/DDBJ databases">
        <authorList>
            <person name="Tagirdzhanova G."/>
        </authorList>
    </citation>
    <scope>NUCLEOTIDE SEQUENCE</scope>
</reference>
<dbReference type="GO" id="GO:0016887">
    <property type="term" value="F:ATP hydrolysis activity"/>
    <property type="evidence" value="ECO:0007669"/>
    <property type="project" value="InterPro"/>
</dbReference>
<proteinExistence type="predicted"/>
<gene>
    <name evidence="2" type="ORF">ALECFALPRED_007964</name>
</gene>
<dbReference type="InterPro" id="IPR003593">
    <property type="entry name" value="AAA+_ATPase"/>
</dbReference>
<dbReference type="AlphaFoldDB" id="A0A8H3J1K4"/>
<evidence type="ECO:0000313" key="2">
    <source>
        <dbReference type="EMBL" id="CAF9939040.1"/>
    </source>
</evidence>
<sequence>MTLLESSPVSVVKDAAVSLVNRTTNGNEASSDVKPGMITDVKNLYQSKPDDRGKTTWVDKYPVDLEEAAENAESARYALLIRNSKCYDGRKKLQIDSIVIQSPLLKQALGSVLKDYPGITTALDRLTFKAPFQAFIHRWKYLLEALESEQDPETKDHLELLHRILEAELRDDLKARDDFNFNGVITYSAIWMIFEPGTIVFTVKDGHNCAATFNNGNFQETKRGKHYALNCQIVDWDGENFGLGSAQFYVSEFEGTTKITMLSAYPLEYHPNLVKVKEALIQRGKAFEELSGYHYKNYQGIAIGEGLWGPVKYNVDSRIIIDTYAWNRFNPNKQVNLVNLTSPIKKARSVDSEEYNEDCVDSEDCEDCEDCKDCEVNEEYEIDEDVAAQEESTQTALTIDQLLLCSASLKGYSLKNKKWLTFTVGSVLDIEYNESAFESLVLPEEHKELILALAESQVQHKDSFDDVIQGKGKGMIMLLSGPPGVGKTLTAESELQVAETMRAPLYMMSAGDLGLDSYQVESSLSNVLEMASKWNAVLLLDEADVFLEQRSSHDLERNKLVSIFLRILEYYEGILFLTTNRVDNIDAAFQSRIHISMQYGELSMSSRRHVWVNFLNASSKGKKHTLSDDNLDKLAEYKMNGREIKNVLKTAQLLASKKGTGLGYEHVESVLAIERTHVGDQAQLTGH</sequence>
<accession>A0A8H3J1K4</accession>
<dbReference type="PANTHER" id="PTHR46411:SF3">
    <property type="entry name" value="AAA+ ATPASE DOMAIN-CONTAINING PROTEIN"/>
    <property type="match status" value="1"/>
</dbReference>
<dbReference type="PANTHER" id="PTHR46411">
    <property type="entry name" value="FAMILY ATPASE, PUTATIVE-RELATED"/>
    <property type="match status" value="1"/>
</dbReference>
<comment type="caution">
    <text evidence="2">The sequence shown here is derived from an EMBL/GenBank/DDBJ whole genome shotgun (WGS) entry which is preliminary data.</text>
</comment>
<dbReference type="Pfam" id="PF22942">
    <property type="entry name" value="DUF7025"/>
    <property type="match status" value="1"/>
</dbReference>
<name>A0A8H3J1K4_9LECA</name>
<dbReference type="Gene3D" id="3.40.50.300">
    <property type="entry name" value="P-loop containing nucleotide triphosphate hydrolases"/>
    <property type="match status" value="1"/>
</dbReference>
<dbReference type="EMBL" id="CAJPDR010000535">
    <property type="protein sequence ID" value="CAF9939040.1"/>
    <property type="molecule type" value="Genomic_DNA"/>
</dbReference>
<organism evidence="2 3">
    <name type="scientific">Alectoria fallacina</name>
    <dbReference type="NCBI Taxonomy" id="1903189"/>
    <lineage>
        <taxon>Eukaryota</taxon>
        <taxon>Fungi</taxon>
        <taxon>Dikarya</taxon>
        <taxon>Ascomycota</taxon>
        <taxon>Pezizomycotina</taxon>
        <taxon>Lecanoromycetes</taxon>
        <taxon>OSLEUM clade</taxon>
        <taxon>Lecanoromycetidae</taxon>
        <taxon>Lecanorales</taxon>
        <taxon>Lecanorineae</taxon>
        <taxon>Parmeliaceae</taxon>
        <taxon>Alectoria</taxon>
    </lineage>
</organism>
<keyword evidence="3" id="KW-1185">Reference proteome</keyword>
<dbReference type="GO" id="GO:0005524">
    <property type="term" value="F:ATP binding"/>
    <property type="evidence" value="ECO:0007669"/>
    <property type="project" value="InterPro"/>
</dbReference>
<dbReference type="InterPro" id="IPR054289">
    <property type="entry name" value="DUF7025"/>
</dbReference>
<dbReference type="InterPro" id="IPR027417">
    <property type="entry name" value="P-loop_NTPase"/>
</dbReference>
<feature type="domain" description="AAA+ ATPase" evidence="1">
    <location>
        <begin position="473"/>
        <end position="601"/>
    </location>
</feature>
<dbReference type="SUPFAM" id="SSF52540">
    <property type="entry name" value="P-loop containing nucleoside triphosphate hydrolases"/>
    <property type="match status" value="1"/>
</dbReference>